<accession>A0ACC1NVX1</accession>
<dbReference type="Proteomes" id="UP001144978">
    <property type="component" value="Unassembled WGS sequence"/>
</dbReference>
<sequence length="320" mass="35518">MLDVAPPAPVGQDGKKKSDRRGDRDDPNKRAEDTTYSKLAPMSKFMQIKPTLLGTLKPAKHWKDGHWERIEEAPVFADVDVPPARPIEESLCALFEGGKSGSGHPYIMPTAPKDARKRIAEVAWTPAEDALLKQMIDKYPHNWNLIADAFNSARVTIATDRRTAWDCLERWREKLNSDGRTGAEDATQPGTPAGSSAVHMTTRGVKRTATQSGAANGNATNSAGPSEPKKLKRHNIMHDTLRKAAKRREAVQKSNAAPRSAKASNVHETHNPVTKMRPLTPAELSRMKAEKEARDAQELLMRRRNEELARQHLLREQAAT</sequence>
<reference evidence="1" key="1">
    <citation type="submission" date="2022-08" db="EMBL/GenBank/DDBJ databases">
        <title>Genome Sequence of Pycnoporus sanguineus.</title>
        <authorList>
            <person name="Buettner E."/>
        </authorList>
    </citation>
    <scope>NUCLEOTIDE SEQUENCE</scope>
    <source>
        <strain evidence="1">CG-C14</strain>
    </source>
</reference>
<gene>
    <name evidence="1" type="ORF">NUW54_g10672</name>
</gene>
<proteinExistence type="predicted"/>
<dbReference type="EMBL" id="JANSHE010003917">
    <property type="protein sequence ID" value="KAJ2983057.1"/>
    <property type="molecule type" value="Genomic_DNA"/>
</dbReference>
<evidence type="ECO:0000313" key="2">
    <source>
        <dbReference type="Proteomes" id="UP001144978"/>
    </source>
</evidence>
<name>A0ACC1NVX1_9APHY</name>
<evidence type="ECO:0000313" key="1">
    <source>
        <dbReference type="EMBL" id="KAJ2983057.1"/>
    </source>
</evidence>
<organism evidence="1 2">
    <name type="scientific">Trametes sanguinea</name>
    <dbReference type="NCBI Taxonomy" id="158606"/>
    <lineage>
        <taxon>Eukaryota</taxon>
        <taxon>Fungi</taxon>
        <taxon>Dikarya</taxon>
        <taxon>Basidiomycota</taxon>
        <taxon>Agaricomycotina</taxon>
        <taxon>Agaricomycetes</taxon>
        <taxon>Polyporales</taxon>
        <taxon>Polyporaceae</taxon>
        <taxon>Trametes</taxon>
    </lineage>
</organism>
<keyword evidence="2" id="KW-1185">Reference proteome</keyword>
<protein>
    <submittedName>
        <fullName evidence="1">Uncharacterized protein</fullName>
    </submittedName>
</protein>
<comment type="caution">
    <text evidence="1">The sequence shown here is derived from an EMBL/GenBank/DDBJ whole genome shotgun (WGS) entry which is preliminary data.</text>
</comment>